<dbReference type="AlphaFoldDB" id="A0A6M3LJ07"/>
<organism evidence="1">
    <name type="scientific">viral metagenome</name>
    <dbReference type="NCBI Taxonomy" id="1070528"/>
    <lineage>
        <taxon>unclassified sequences</taxon>
        <taxon>metagenomes</taxon>
        <taxon>organismal metagenomes</taxon>
    </lineage>
</organism>
<dbReference type="EMBL" id="MT143120">
    <property type="protein sequence ID" value="QJA93068.1"/>
    <property type="molecule type" value="Genomic_DNA"/>
</dbReference>
<gene>
    <name evidence="1" type="ORF">MM415B04371_0001</name>
</gene>
<proteinExistence type="predicted"/>
<evidence type="ECO:0000313" key="1">
    <source>
        <dbReference type="EMBL" id="QJA93068.1"/>
    </source>
</evidence>
<accession>A0A6M3LJ07</accession>
<name>A0A6M3LJ07_9ZZZZ</name>
<sequence>MKYLTGLIGMWIVSDAILSYTLYLNAPSYEGSKKQTWGRDHWVRAVRGVCGIALMIMGKPKG</sequence>
<protein>
    <submittedName>
        <fullName evidence="1">Uncharacterized protein</fullName>
    </submittedName>
</protein>
<reference evidence="1" key="1">
    <citation type="submission" date="2020-03" db="EMBL/GenBank/DDBJ databases">
        <title>The deep terrestrial virosphere.</title>
        <authorList>
            <person name="Holmfeldt K."/>
            <person name="Nilsson E."/>
            <person name="Simone D."/>
            <person name="Lopez-Fernandez M."/>
            <person name="Wu X."/>
            <person name="de Brujin I."/>
            <person name="Lundin D."/>
            <person name="Andersson A."/>
            <person name="Bertilsson S."/>
            <person name="Dopson M."/>
        </authorList>
    </citation>
    <scope>NUCLEOTIDE SEQUENCE</scope>
    <source>
        <strain evidence="1">MM415B04371</strain>
    </source>
</reference>